<reference evidence="6" key="1">
    <citation type="submission" date="2022-10" db="EMBL/GenBank/DDBJ databases">
        <title>Tapping the CABI collections for fungal endophytes: first genome assemblies for Collariella, Neodidymelliopsis, Ascochyta clinopodiicola, Didymella pomorum, Didymosphaeria variabile, Neocosmospora piperis and Neocucurbitaria cava.</title>
        <authorList>
            <person name="Hill R."/>
        </authorList>
    </citation>
    <scope>NUCLEOTIDE SEQUENCE</scope>
    <source>
        <strain evidence="6">IMI 356815</strain>
    </source>
</reference>
<organism evidence="6 7">
    <name type="scientific">Didymosphaeria variabile</name>
    <dbReference type="NCBI Taxonomy" id="1932322"/>
    <lineage>
        <taxon>Eukaryota</taxon>
        <taxon>Fungi</taxon>
        <taxon>Dikarya</taxon>
        <taxon>Ascomycota</taxon>
        <taxon>Pezizomycotina</taxon>
        <taxon>Dothideomycetes</taxon>
        <taxon>Pleosporomycetidae</taxon>
        <taxon>Pleosporales</taxon>
        <taxon>Massarineae</taxon>
        <taxon>Didymosphaeriaceae</taxon>
        <taxon>Didymosphaeria</taxon>
    </lineage>
</organism>
<sequence>MAILLLSLSAVLASDWHSSAANGDACEYPNCRPEPQIPASRPPPGGNWLGFGADVYNNHWAGSDALVDLANVRNLTTVCQKKYEPGLSAAPLVEDGIAYYNTFGGLLVALDYATCEEQWTLNVTELILKVKGNSDNIVATGGALASRSTPVADGDVLYFGTLARALVVAVNKVSGKVIDTLEIGNHPLSVLTQSPTVYKHRIFFGVSTTESGAPAADPSYNLTHHGSMNAVELRHGRLALVWTTHMIPPGANFSGASVWGSQPSIDPIRNQVFIGTGQLFSLPDEFVECQDANKNLRVQTEHLANEPCLPRNVYQTSVLALDIDTGEINWYRTLGALDAWNAACIPEFLGGPPGTPPGPNCPKNIGNDTDFGMAPAFVLGSEYTPGQKDVIVAGQKNGNLYAFSAQTGTVLWAVNPAPGGLEGGLSWGVAIDQDTVYHTGINTNRVNFTIFPSNETISNSVFGAVNLKDGSTKWQTAAPRNRTSIVMPVVVNDVILTGTTGDWAEGSLYAVGPGSFIALNKFTGEILREDVLDAFFHAGIAAVKEYVMFGTGYGGLEPAHNGSFNVLKIGSTTPASGGDAGDDDNDVELEDKKAEVAKGKADLRKKIEELERQADDLDRLRDEL</sequence>
<keyword evidence="4" id="KW-0175">Coiled coil</keyword>
<dbReference type="SMART" id="SM00564">
    <property type="entry name" value="PQQ"/>
    <property type="match status" value="5"/>
</dbReference>
<evidence type="ECO:0000259" key="5">
    <source>
        <dbReference type="Pfam" id="PF13360"/>
    </source>
</evidence>
<dbReference type="Pfam" id="PF13360">
    <property type="entry name" value="PQQ_2"/>
    <property type="match status" value="1"/>
</dbReference>
<evidence type="ECO:0000256" key="3">
    <source>
        <dbReference type="ARBA" id="ARBA00023002"/>
    </source>
</evidence>
<evidence type="ECO:0000313" key="6">
    <source>
        <dbReference type="EMBL" id="KAJ4344830.1"/>
    </source>
</evidence>
<name>A0A9W8XAX2_9PLEO</name>
<dbReference type="Gene3D" id="2.140.10.10">
    <property type="entry name" value="Quinoprotein alcohol dehydrogenase-like superfamily"/>
    <property type="match status" value="1"/>
</dbReference>
<accession>A0A9W8XAX2</accession>
<feature type="coiled-coil region" evidence="4">
    <location>
        <begin position="589"/>
        <end position="623"/>
    </location>
</feature>
<dbReference type="Proteomes" id="UP001140513">
    <property type="component" value="Unassembled WGS sequence"/>
</dbReference>
<dbReference type="GeneID" id="80916104"/>
<comment type="similarity">
    <text evidence="2">Belongs to the bacterial PQQ dehydrogenase family.</text>
</comment>
<comment type="caution">
    <text evidence="6">The sequence shown here is derived from an EMBL/GenBank/DDBJ whole genome shotgun (WGS) entry which is preliminary data.</text>
</comment>
<dbReference type="InterPro" id="IPR011047">
    <property type="entry name" value="Quinoprotein_ADH-like_sf"/>
</dbReference>
<evidence type="ECO:0000256" key="4">
    <source>
        <dbReference type="SAM" id="Coils"/>
    </source>
</evidence>
<keyword evidence="7" id="KW-1185">Reference proteome</keyword>
<dbReference type="OrthoDB" id="416253at2759"/>
<keyword evidence="3" id="KW-0560">Oxidoreductase</keyword>
<feature type="domain" description="Pyrrolo-quinoline quinone repeat" evidence="5">
    <location>
        <begin position="87"/>
        <end position="204"/>
    </location>
</feature>
<dbReference type="RefSeq" id="XP_056065282.1">
    <property type="nucleotide sequence ID" value="XM_056221295.1"/>
</dbReference>
<dbReference type="EMBL" id="JAPEUX010000010">
    <property type="protein sequence ID" value="KAJ4344830.1"/>
    <property type="molecule type" value="Genomic_DNA"/>
</dbReference>
<protein>
    <recommendedName>
        <fullName evidence="5">Pyrrolo-quinoline quinone repeat domain-containing protein</fullName>
    </recommendedName>
</protein>
<dbReference type="SUPFAM" id="SSF50998">
    <property type="entry name" value="Quinoprotein alcohol dehydrogenase-like"/>
    <property type="match status" value="1"/>
</dbReference>
<gene>
    <name evidence="6" type="ORF">N0V89_012574</name>
</gene>
<proteinExistence type="inferred from homology"/>
<dbReference type="InterPro" id="IPR002372">
    <property type="entry name" value="PQQ_rpt_dom"/>
</dbReference>
<dbReference type="InterPro" id="IPR018391">
    <property type="entry name" value="PQQ_b-propeller_rpt"/>
</dbReference>
<dbReference type="InterPro" id="IPR015943">
    <property type="entry name" value="WD40/YVTN_repeat-like_dom_sf"/>
</dbReference>
<dbReference type="PANTHER" id="PTHR32303:SF10">
    <property type="entry name" value="OUTER MEMBRANE PROTEIN ASSEMBLY FACTOR BAMB"/>
    <property type="match status" value="1"/>
</dbReference>
<dbReference type="Gene3D" id="2.130.10.10">
    <property type="entry name" value="YVTN repeat-like/Quinoprotein amine dehydrogenase"/>
    <property type="match status" value="1"/>
</dbReference>
<dbReference type="AlphaFoldDB" id="A0A9W8XAX2"/>
<evidence type="ECO:0000313" key="7">
    <source>
        <dbReference type="Proteomes" id="UP001140513"/>
    </source>
</evidence>
<evidence type="ECO:0000256" key="1">
    <source>
        <dbReference type="ARBA" id="ARBA00001931"/>
    </source>
</evidence>
<comment type="cofactor">
    <cofactor evidence="1">
        <name>pyrroloquinoline quinone</name>
        <dbReference type="ChEBI" id="CHEBI:58442"/>
    </cofactor>
</comment>
<dbReference type="GO" id="GO:0016491">
    <property type="term" value="F:oxidoreductase activity"/>
    <property type="evidence" value="ECO:0007669"/>
    <property type="project" value="UniProtKB-KW"/>
</dbReference>
<dbReference type="PANTHER" id="PTHR32303">
    <property type="entry name" value="QUINOPROTEIN ALCOHOL DEHYDROGENASE (CYTOCHROME C)"/>
    <property type="match status" value="1"/>
</dbReference>
<evidence type="ECO:0000256" key="2">
    <source>
        <dbReference type="ARBA" id="ARBA00008156"/>
    </source>
</evidence>